<accession>A0A7J6WHY9</accession>
<gene>
    <name evidence="1" type="ORF">FRX31_013896</name>
</gene>
<dbReference type="OrthoDB" id="1719803at2759"/>
<reference evidence="1 2" key="1">
    <citation type="submission" date="2020-06" db="EMBL/GenBank/DDBJ databases">
        <title>Transcriptomic and genomic resources for Thalictrum thalictroides and T. hernandezii: Facilitating candidate gene discovery in an emerging model plant lineage.</title>
        <authorList>
            <person name="Arias T."/>
            <person name="Riano-Pachon D.M."/>
            <person name="Di Stilio V.S."/>
        </authorList>
    </citation>
    <scope>NUCLEOTIDE SEQUENCE [LARGE SCALE GENOMIC DNA]</scope>
    <source>
        <strain evidence="2">cv. WT478/WT964</strain>
        <tissue evidence="1">Leaves</tissue>
    </source>
</reference>
<evidence type="ECO:0000313" key="1">
    <source>
        <dbReference type="EMBL" id="KAF5196518.1"/>
    </source>
</evidence>
<proteinExistence type="predicted"/>
<dbReference type="Proteomes" id="UP000554482">
    <property type="component" value="Unassembled WGS sequence"/>
</dbReference>
<dbReference type="PANTHER" id="PTHR35712:SF1">
    <property type="entry name" value="MYOSIN HEAVY CHAIN-LIKE PROTEIN"/>
    <property type="match status" value="1"/>
</dbReference>
<name>A0A7J6WHY9_THATH</name>
<dbReference type="AlphaFoldDB" id="A0A7J6WHY9"/>
<comment type="caution">
    <text evidence="1">The sequence shown here is derived from an EMBL/GenBank/DDBJ whole genome shotgun (WGS) entry which is preliminary data.</text>
</comment>
<sequence>MKIENATLKESIESMDHLTSSVDRLCRTLLKAKDSSTSSGSVTETLAVLTDIITEAKLVKMALGNSLPVSWSAEAETRSLNETHVVKPKDGCEAPSSEKLDLFLLLDSRW</sequence>
<dbReference type="EMBL" id="JABWDY010015895">
    <property type="protein sequence ID" value="KAF5196518.1"/>
    <property type="molecule type" value="Genomic_DNA"/>
</dbReference>
<protein>
    <submittedName>
        <fullName evidence="1">Myosin heavy chain-related protein</fullName>
    </submittedName>
</protein>
<organism evidence="1 2">
    <name type="scientific">Thalictrum thalictroides</name>
    <name type="common">Rue-anemone</name>
    <name type="synonym">Anemone thalictroides</name>
    <dbReference type="NCBI Taxonomy" id="46969"/>
    <lineage>
        <taxon>Eukaryota</taxon>
        <taxon>Viridiplantae</taxon>
        <taxon>Streptophyta</taxon>
        <taxon>Embryophyta</taxon>
        <taxon>Tracheophyta</taxon>
        <taxon>Spermatophyta</taxon>
        <taxon>Magnoliopsida</taxon>
        <taxon>Ranunculales</taxon>
        <taxon>Ranunculaceae</taxon>
        <taxon>Thalictroideae</taxon>
        <taxon>Thalictrum</taxon>
    </lineage>
</organism>
<evidence type="ECO:0000313" key="2">
    <source>
        <dbReference type="Proteomes" id="UP000554482"/>
    </source>
</evidence>
<keyword evidence="2" id="KW-1185">Reference proteome</keyword>
<dbReference type="PANTHER" id="PTHR35712">
    <property type="entry name" value="MYOSIN HEAVY CHAIN-LIKE PROTEIN"/>
    <property type="match status" value="1"/>
</dbReference>